<dbReference type="PANTHER" id="PTHR12066:SF0">
    <property type="entry name" value="TELOMERASE REVERSE TRANSCRIPTASE"/>
    <property type="match status" value="1"/>
</dbReference>
<dbReference type="AlphaFoldDB" id="A0A2G8LK68"/>
<evidence type="ECO:0000256" key="2">
    <source>
        <dbReference type="SAM" id="MobiDB-lite"/>
    </source>
</evidence>
<keyword evidence="1" id="KW-0479">Metal-binding</keyword>
<dbReference type="InterPro" id="IPR003545">
    <property type="entry name" value="Telomerase_RT"/>
</dbReference>
<dbReference type="EMBL" id="MRZV01000051">
    <property type="protein sequence ID" value="PIK60649.1"/>
    <property type="molecule type" value="Genomic_DNA"/>
</dbReference>
<comment type="function">
    <text evidence="1">Telomerase is a ribonucleoprotein enzyme essential for the replication of chromosome termini in most eukaryotes. It elongates telomeres. It is a reverse transcriptase that adds simple sequence repeats to chromosome ends by copying a template sequence within the RNA component of the enzyme.</text>
</comment>
<comment type="caution">
    <text evidence="3">The sequence shown here is derived from an EMBL/GenBank/DDBJ whole genome shotgun (WGS) entry which is preliminary data.</text>
</comment>
<comment type="catalytic activity">
    <reaction evidence="1">
        <text>DNA(n) + a 2'-deoxyribonucleoside 5'-triphosphate = DNA(n+1) + diphosphate</text>
        <dbReference type="Rhea" id="RHEA:22508"/>
        <dbReference type="Rhea" id="RHEA-COMP:17339"/>
        <dbReference type="Rhea" id="RHEA-COMP:17340"/>
        <dbReference type="ChEBI" id="CHEBI:33019"/>
        <dbReference type="ChEBI" id="CHEBI:61560"/>
        <dbReference type="ChEBI" id="CHEBI:173112"/>
        <dbReference type="EC" id="2.7.7.49"/>
    </reaction>
</comment>
<feature type="compositionally biased region" description="Basic and acidic residues" evidence="2">
    <location>
        <begin position="405"/>
        <end position="422"/>
    </location>
</feature>
<dbReference type="EC" id="2.7.7.49" evidence="1"/>
<name>A0A2G8LK68_STIJA</name>
<dbReference type="GO" id="GO:0070034">
    <property type="term" value="F:telomerase RNA binding"/>
    <property type="evidence" value="ECO:0007669"/>
    <property type="project" value="TreeGrafter"/>
</dbReference>
<proteinExistence type="inferred from homology"/>
<evidence type="ECO:0000256" key="1">
    <source>
        <dbReference type="RuleBase" id="RU365061"/>
    </source>
</evidence>
<sequence length="515" mass="58062">MEVLKRAYGRIFNLQEYIYATLQDAPEKLSKYSQKPGFQIILRKTLIAVSPNNTLRKRAPSSFPSEDEGQMEVVEEVIQVNIEKLKETELFILTESNYFRERIGKDAMKDLLHNTSIFIEAGSGCYIQLSGDPVHTSISKSHMPPALAKKKSTPAFTTSSTYVKETTDTINAANTINTADTISAVSLCYDKNWYQKGLYPLNSFPASISGADQLVRKIFQKQNGGTISKAKKKRIPDRLRRSRDVLRQLLCNIKGARLEVFQKTSSTHREERNQSGHTCSVILTEDVNKFCKTDKLSTCRKKTVTRENQNSHGNDAQQGMRKITHSFQETNLDEEQTAVKINGTACENSHGTVREINRQALNQGKTDSDEGDIEKMVGLNVSNSGRQDSSMEIFSSPEMSNNNTNDDHSDVTVTRGSKERRKEISPVTMETIYFTAGDRDERSEELPLATECPKSSITMTTKRSSAQTVRDHFHSERNSLIEHTCTTVRADLRLNSLRIRDGGKKMGKRQKIQNL</sequence>
<gene>
    <name evidence="3" type="ORF">BSL78_02424</name>
</gene>
<keyword evidence="1" id="KW-0460">Magnesium</keyword>
<dbReference type="GO" id="GO:0000333">
    <property type="term" value="C:telomerase catalytic core complex"/>
    <property type="evidence" value="ECO:0007669"/>
    <property type="project" value="TreeGrafter"/>
</dbReference>
<comment type="similarity">
    <text evidence="1">Belongs to the reverse transcriptase family. Telomerase subfamily.</text>
</comment>
<dbReference type="Proteomes" id="UP000230750">
    <property type="component" value="Unassembled WGS sequence"/>
</dbReference>
<keyword evidence="1" id="KW-0808">Transferase</keyword>
<keyword evidence="1" id="KW-0548">Nucleotidyltransferase</keyword>
<organism evidence="3 4">
    <name type="scientific">Stichopus japonicus</name>
    <name type="common">Sea cucumber</name>
    <dbReference type="NCBI Taxonomy" id="307972"/>
    <lineage>
        <taxon>Eukaryota</taxon>
        <taxon>Metazoa</taxon>
        <taxon>Echinodermata</taxon>
        <taxon>Eleutherozoa</taxon>
        <taxon>Echinozoa</taxon>
        <taxon>Holothuroidea</taxon>
        <taxon>Aspidochirotacea</taxon>
        <taxon>Aspidochirotida</taxon>
        <taxon>Stichopodidae</taxon>
        <taxon>Apostichopus</taxon>
    </lineage>
</organism>
<evidence type="ECO:0000313" key="4">
    <source>
        <dbReference type="Proteomes" id="UP000230750"/>
    </source>
</evidence>
<evidence type="ECO:0000313" key="3">
    <source>
        <dbReference type="EMBL" id="PIK60649.1"/>
    </source>
</evidence>
<dbReference type="GO" id="GO:0000781">
    <property type="term" value="C:chromosome, telomeric region"/>
    <property type="evidence" value="ECO:0007669"/>
    <property type="project" value="UniProtKB-SubCell"/>
</dbReference>
<keyword evidence="1" id="KW-0695">RNA-directed DNA polymerase</keyword>
<dbReference type="GO" id="GO:0007004">
    <property type="term" value="P:telomere maintenance via telomerase"/>
    <property type="evidence" value="ECO:0007669"/>
    <property type="project" value="TreeGrafter"/>
</dbReference>
<feature type="region of interest" description="Disordered" evidence="2">
    <location>
        <begin position="396"/>
        <end position="422"/>
    </location>
</feature>
<keyword evidence="1" id="KW-0779">Telomere</keyword>
<keyword evidence="1" id="KW-0539">Nucleus</keyword>
<dbReference type="GO" id="GO:0042162">
    <property type="term" value="F:telomeric DNA binding"/>
    <property type="evidence" value="ECO:0007669"/>
    <property type="project" value="TreeGrafter"/>
</dbReference>
<protein>
    <recommendedName>
        <fullName evidence="1">Telomerase reverse transcriptase</fullName>
        <ecNumber evidence="1">2.7.7.49</ecNumber>
    </recommendedName>
    <alternativeName>
        <fullName evidence="1">Telomerase catalytic subunit</fullName>
    </alternativeName>
</protein>
<dbReference type="GO" id="GO:0003720">
    <property type="term" value="F:telomerase activity"/>
    <property type="evidence" value="ECO:0007669"/>
    <property type="project" value="InterPro"/>
</dbReference>
<keyword evidence="4" id="KW-1185">Reference proteome</keyword>
<reference evidence="3 4" key="1">
    <citation type="journal article" date="2017" name="PLoS Biol.">
        <title>The sea cucumber genome provides insights into morphological evolution and visceral regeneration.</title>
        <authorList>
            <person name="Zhang X."/>
            <person name="Sun L."/>
            <person name="Yuan J."/>
            <person name="Sun Y."/>
            <person name="Gao Y."/>
            <person name="Zhang L."/>
            <person name="Li S."/>
            <person name="Dai H."/>
            <person name="Hamel J.F."/>
            <person name="Liu C."/>
            <person name="Yu Y."/>
            <person name="Liu S."/>
            <person name="Lin W."/>
            <person name="Guo K."/>
            <person name="Jin S."/>
            <person name="Xu P."/>
            <person name="Storey K.B."/>
            <person name="Huan P."/>
            <person name="Zhang T."/>
            <person name="Zhou Y."/>
            <person name="Zhang J."/>
            <person name="Lin C."/>
            <person name="Li X."/>
            <person name="Xing L."/>
            <person name="Huo D."/>
            <person name="Sun M."/>
            <person name="Wang L."/>
            <person name="Mercier A."/>
            <person name="Li F."/>
            <person name="Yang H."/>
            <person name="Xiang J."/>
        </authorList>
    </citation>
    <scope>NUCLEOTIDE SEQUENCE [LARGE SCALE GENOMIC DNA]</scope>
    <source>
        <strain evidence="3">Shaxun</strain>
        <tissue evidence="3">Muscle</tissue>
    </source>
</reference>
<dbReference type="GO" id="GO:0046872">
    <property type="term" value="F:metal ion binding"/>
    <property type="evidence" value="ECO:0007669"/>
    <property type="project" value="UniProtKB-KW"/>
</dbReference>
<dbReference type="PANTHER" id="PTHR12066">
    <property type="entry name" value="TELOMERASE REVERSE TRANSCRIPTASE"/>
    <property type="match status" value="1"/>
</dbReference>
<accession>A0A2G8LK68</accession>
<comment type="subcellular location">
    <subcellularLocation>
        <location evidence="1">Nucleus</location>
    </subcellularLocation>
    <subcellularLocation>
        <location evidence="1">Chromosome</location>
        <location evidence="1">Telomere</location>
    </subcellularLocation>
</comment>
<keyword evidence="1" id="KW-0158">Chromosome</keyword>